<dbReference type="PROSITE" id="PS00409">
    <property type="entry name" value="PROKAR_NTER_METHYL"/>
    <property type="match status" value="1"/>
</dbReference>
<reference evidence="10" key="1">
    <citation type="submission" date="2016-10" db="EMBL/GenBank/DDBJ databases">
        <title>Sequence of Gallionella enrichment culture.</title>
        <authorList>
            <person name="Poehlein A."/>
            <person name="Muehling M."/>
            <person name="Daniel R."/>
        </authorList>
    </citation>
    <scope>NUCLEOTIDE SEQUENCE</scope>
</reference>
<dbReference type="Gene3D" id="3.55.40.10">
    <property type="entry name" value="minor pseudopilin epsh domain"/>
    <property type="match status" value="1"/>
</dbReference>
<proteinExistence type="predicted"/>
<dbReference type="AlphaFoldDB" id="A0A1J5SA43"/>
<dbReference type="GO" id="GO:0015627">
    <property type="term" value="C:type II protein secretion system complex"/>
    <property type="evidence" value="ECO:0007669"/>
    <property type="project" value="InterPro"/>
</dbReference>
<sequence>MDWGCCRRMMNTITTPLLPQPLDRHRGDSSSSIYSHSSTDIEAGFTLIEVLVVIAVAAILLSIALPNLGYFIANGRISTASNDLASDLMFARSLASSNQYPAVVCPSNAPAINTLSPTSCAATVSCSVNPNDWVFLGRIVFIDKNFNGKCDGSETIIRYTAPTLTPDASSKPTSIVPNFPSNNWIAFNPYGAMISPAPAGAISSGNFKLCVKGATQCRQIAVDFSGRPSVKPVPW</sequence>
<keyword evidence="2" id="KW-1003">Cell membrane</keyword>
<keyword evidence="5 8" id="KW-0812">Transmembrane</keyword>
<evidence type="ECO:0000259" key="9">
    <source>
        <dbReference type="Pfam" id="PF12019"/>
    </source>
</evidence>
<dbReference type="Pfam" id="PF07963">
    <property type="entry name" value="N_methyl"/>
    <property type="match status" value="1"/>
</dbReference>
<evidence type="ECO:0000256" key="4">
    <source>
        <dbReference type="ARBA" id="ARBA00022519"/>
    </source>
</evidence>
<keyword evidence="7 8" id="KW-0472">Membrane</keyword>
<dbReference type="SUPFAM" id="SSF54523">
    <property type="entry name" value="Pili subunits"/>
    <property type="match status" value="1"/>
</dbReference>
<keyword evidence="3" id="KW-0488">Methylation</keyword>
<dbReference type="GO" id="GO:0015628">
    <property type="term" value="P:protein secretion by the type II secretion system"/>
    <property type="evidence" value="ECO:0007669"/>
    <property type="project" value="InterPro"/>
</dbReference>
<keyword evidence="4" id="KW-0997">Cell inner membrane</keyword>
<dbReference type="InterPro" id="IPR022346">
    <property type="entry name" value="T2SS_GspH"/>
</dbReference>
<evidence type="ECO:0000256" key="1">
    <source>
        <dbReference type="ARBA" id="ARBA00004377"/>
    </source>
</evidence>
<keyword evidence="6 8" id="KW-1133">Transmembrane helix</keyword>
<accession>A0A1J5SA43</accession>
<feature type="transmembrane region" description="Helical" evidence="8">
    <location>
        <begin position="50"/>
        <end position="73"/>
    </location>
</feature>
<dbReference type="Pfam" id="PF12019">
    <property type="entry name" value="GspH"/>
    <property type="match status" value="1"/>
</dbReference>
<evidence type="ECO:0000256" key="8">
    <source>
        <dbReference type="SAM" id="Phobius"/>
    </source>
</evidence>
<evidence type="ECO:0000256" key="3">
    <source>
        <dbReference type="ARBA" id="ARBA00022481"/>
    </source>
</evidence>
<evidence type="ECO:0000256" key="7">
    <source>
        <dbReference type="ARBA" id="ARBA00023136"/>
    </source>
</evidence>
<evidence type="ECO:0000256" key="2">
    <source>
        <dbReference type="ARBA" id="ARBA00022475"/>
    </source>
</evidence>
<dbReference type="EMBL" id="MLJW01000088">
    <property type="protein sequence ID" value="OIR01077.1"/>
    <property type="molecule type" value="Genomic_DNA"/>
</dbReference>
<evidence type="ECO:0000256" key="5">
    <source>
        <dbReference type="ARBA" id="ARBA00022692"/>
    </source>
</evidence>
<evidence type="ECO:0000313" key="10">
    <source>
        <dbReference type="EMBL" id="OIR01077.1"/>
    </source>
</evidence>
<dbReference type="InterPro" id="IPR012902">
    <property type="entry name" value="N_methyl_site"/>
</dbReference>
<dbReference type="GO" id="GO:0005886">
    <property type="term" value="C:plasma membrane"/>
    <property type="evidence" value="ECO:0007669"/>
    <property type="project" value="UniProtKB-SubCell"/>
</dbReference>
<feature type="domain" description="General secretion pathway GspH" evidence="9">
    <location>
        <begin position="80"/>
        <end position="226"/>
    </location>
</feature>
<protein>
    <submittedName>
        <fullName evidence="10">Type II transport protein GspH</fullName>
    </submittedName>
</protein>
<dbReference type="InterPro" id="IPR045584">
    <property type="entry name" value="Pilin-like"/>
</dbReference>
<comment type="caution">
    <text evidence="10">The sequence shown here is derived from an EMBL/GenBank/DDBJ whole genome shotgun (WGS) entry which is preliminary data.</text>
</comment>
<organism evidence="10">
    <name type="scientific">mine drainage metagenome</name>
    <dbReference type="NCBI Taxonomy" id="410659"/>
    <lineage>
        <taxon>unclassified sequences</taxon>
        <taxon>metagenomes</taxon>
        <taxon>ecological metagenomes</taxon>
    </lineage>
</organism>
<gene>
    <name evidence="10" type="ORF">GALL_168740</name>
</gene>
<comment type="subcellular location">
    <subcellularLocation>
        <location evidence="1">Cell inner membrane</location>
        <topology evidence="1">Single-pass membrane protein</topology>
    </subcellularLocation>
</comment>
<name>A0A1J5SA43_9ZZZZ</name>
<dbReference type="NCBIfam" id="TIGR02532">
    <property type="entry name" value="IV_pilin_GFxxxE"/>
    <property type="match status" value="1"/>
</dbReference>
<evidence type="ECO:0000256" key="6">
    <source>
        <dbReference type="ARBA" id="ARBA00022989"/>
    </source>
</evidence>